<keyword evidence="2" id="KW-1133">Transmembrane helix</keyword>
<accession>A0A378SSJ4</accession>
<protein>
    <submittedName>
        <fullName evidence="3">Uncharacterized protein</fullName>
    </submittedName>
</protein>
<feature type="region of interest" description="Disordered" evidence="1">
    <location>
        <begin position="35"/>
        <end position="71"/>
    </location>
</feature>
<organism evidence="3 4">
    <name type="scientific">Mycolicibacterium gilvum</name>
    <dbReference type="NCBI Taxonomy" id="1804"/>
    <lineage>
        <taxon>Bacteria</taxon>
        <taxon>Bacillati</taxon>
        <taxon>Actinomycetota</taxon>
        <taxon>Actinomycetes</taxon>
        <taxon>Mycobacteriales</taxon>
        <taxon>Mycobacteriaceae</taxon>
        <taxon>Mycolicibacterium</taxon>
    </lineage>
</organism>
<keyword evidence="2" id="KW-0472">Membrane</keyword>
<reference evidence="3 4" key="1">
    <citation type="submission" date="2018-06" db="EMBL/GenBank/DDBJ databases">
        <authorList>
            <consortium name="Pathogen Informatics"/>
            <person name="Doyle S."/>
        </authorList>
    </citation>
    <scope>NUCLEOTIDE SEQUENCE [LARGE SCALE GENOMIC DNA]</scope>
    <source>
        <strain evidence="3 4">NCTC10742</strain>
    </source>
</reference>
<evidence type="ECO:0000313" key="3">
    <source>
        <dbReference type="EMBL" id="STZ44357.1"/>
    </source>
</evidence>
<feature type="transmembrane region" description="Helical" evidence="2">
    <location>
        <begin position="7"/>
        <end position="29"/>
    </location>
</feature>
<evidence type="ECO:0000256" key="1">
    <source>
        <dbReference type="SAM" id="MobiDB-lite"/>
    </source>
</evidence>
<name>A0A378SSJ4_9MYCO</name>
<dbReference type="AlphaFoldDB" id="A0A378SSJ4"/>
<keyword evidence="2" id="KW-0812">Transmembrane</keyword>
<dbReference type="EMBL" id="UGQM01000001">
    <property type="protein sequence ID" value="STZ44357.1"/>
    <property type="molecule type" value="Genomic_DNA"/>
</dbReference>
<gene>
    <name evidence="3" type="ORF">NCTC10742_03591</name>
</gene>
<evidence type="ECO:0000256" key="2">
    <source>
        <dbReference type="SAM" id="Phobius"/>
    </source>
</evidence>
<sequence length="71" mass="7818">MTWWNETGAWGGCLIVVVMLLAFWGIVVAELGKTRSQPHQDTDAPEVQCTPRAAETAGLLGGRTTRPPRRR</sequence>
<proteinExistence type="predicted"/>
<evidence type="ECO:0000313" key="4">
    <source>
        <dbReference type="Proteomes" id="UP000254291"/>
    </source>
</evidence>
<dbReference type="Proteomes" id="UP000254291">
    <property type="component" value="Unassembled WGS sequence"/>
</dbReference>